<dbReference type="Gene3D" id="6.10.140.2220">
    <property type="match status" value="1"/>
</dbReference>
<protein>
    <recommendedName>
        <fullName evidence="1">SET domain-containing protein</fullName>
    </recommendedName>
</protein>
<keyword evidence="4" id="KW-1185">Reference proteome</keyword>
<organism evidence="2">
    <name type="scientific">Guillardia theta (strain CCMP2712)</name>
    <name type="common">Cryptophyte</name>
    <dbReference type="NCBI Taxonomy" id="905079"/>
    <lineage>
        <taxon>Eukaryota</taxon>
        <taxon>Cryptophyceae</taxon>
        <taxon>Pyrenomonadales</taxon>
        <taxon>Geminigeraceae</taxon>
        <taxon>Guillardia</taxon>
    </lineage>
</organism>
<dbReference type="PaxDb" id="55529-EKX33424"/>
<dbReference type="Proteomes" id="UP000011087">
    <property type="component" value="Unassembled WGS sequence"/>
</dbReference>
<dbReference type="OrthoDB" id="2141288at2759"/>
<dbReference type="Gene3D" id="1.10.220.160">
    <property type="match status" value="1"/>
</dbReference>
<evidence type="ECO:0000313" key="4">
    <source>
        <dbReference type="Proteomes" id="UP000011087"/>
    </source>
</evidence>
<dbReference type="HOGENOM" id="CLU_1149063_0_0_1"/>
<dbReference type="KEGG" id="gtt:GUITHDRAFT_120372"/>
<dbReference type="GeneID" id="17290161"/>
<reference evidence="2 4" key="1">
    <citation type="journal article" date="2012" name="Nature">
        <title>Algal genomes reveal evolutionary mosaicism and the fate of nucleomorphs.</title>
        <authorList>
            <consortium name="DOE Joint Genome Institute"/>
            <person name="Curtis B.A."/>
            <person name="Tanifuji G."/>
            <person name="Burki F."/>
            <person name="Gruber A."/>
            <person name="Irimia M."/>
            <person name="Maruyama S."/>
            <person name="Arias M.C."/>
            <person name="Ball S.G."/>
            <person name="Gile G.H."/>
            <person name="Hirakawa Y."/>
            <person name="Hopkins J.F."/>
            <person name="Kuo A."/>
            <person name="Rensing S.A."/>
            <person name="Schmutz J."/>
            <person name="Symeonidi A."/>
            <person name="Elias M."/>
            <person name="Eveleigh R.J."/>
            <person name="Herman E.K."/>
            <person name="Klute M.J."/>
            <person name="Nakayama T."/>
            <person name="Obornik M."/>
            <person name="Reyes-Prieto A."/>
            <person name="Armbrust E.V."/>
            <person name="Aves S.J."/>
            <person name="Beiko R.G."/>
            <person name="Coutinho P."/>
            <person name="Dacks J.B."/>
            <person name="Durnford D.G."/>
            <person name="Fast N.M."/>
            <person name="Green B.R."/>
            <person name="Grisdale C.J."/>
            <person name="Hempel F."/>
            <person name="Henrissat B."/>
            <person name="Hoppner M.P."/>
            <person name="Ishida K."/>
            <person name="Kim E."/>
            <person name="Koreny L."/>
            <person name="Kroth P.G."/>
            <person name="Liu Y."/>
            <person name="Malik S.B."/>
            <person name="Maier U.G."/>
            <person name="McRose D."/>
            <person name="Mock T."/>
            <person name="Neilson J.A."/>
            <person name="Onodera N.T."/>
            <person name="Poole A.M."/>
            <person name="Pritham E.J."/>
            <person name="Richards T.A."/>
            <person name="Rocap G."/>
            <person name="Roy S.W."/>
            <person name="Sarai C."/>
            <person name="Schaack S."/>
            <person name="Shirato S."/>
            <person name="Slamovits C.H."/>
            <person name="Spencer D.F."/>
            <person name="Suzuki S."/>
            <person name="Worden A.Z."/>
            <person name="Zauner S."/>
            <person name="Barry K."/>
            <person name="Bell C."/>
            <person name="Bharti A.K."/>
            <person name="Crow J.A."/>
            <person name="Grimwood J."/>
            <person name="Kramer R."/>
            <person name="Lindquist E."/>
            <person name="Lucas S."/>
            <person name="Salamov A."/>
            <person name="McFadden G.I."/>
            <person name="Lane C.E."/>
            <person name="Keeling P.J."/>
            <person name="Gray M.W."/>
            <person name="Grigoriev I.V."/>
            <person name="Archibald J.M."/>
        </authorList>
    </citation>
    <scope>NUCLEOTIDE SEQUENCE</scope>
    <source>
        <strain evidence="2 4">CCMP2712</strain>
    </source>
</reference>
<dbReference type="PANTHER" id="PTHR12197:SF292">
    <property type="entry name" value="SET DOMAIN-CONTAINING PROTEIN"/>
    <property type="match status" value="1"/>
</dbReference>
<dbReference type="InterPro" id="IPR050869">
    <property type="entry name" value="H3K4_H4K5_MeTrfase"/>
</dbReference>
<dbReference type="SUPFAM" id="SSF82199">
    <property type="entry name" value="SET domain"/>
    <property type="match status" value="1"/>
</dbReference>
<dbReference type="InterPro" id="IPR001214">
    <property type="entry name" value="SET_dom"/>
</dbReference>
<dbReference type="EnsemblProtists" id="EKX33424">
    <property type="protein sequence ID" value="EKX33424"/>
    <property type="gene ID" value="GUITHDRAFT_120372"/>
</dbReference>
<reference evidence="4" key="2">
    <citation type="submission" date="2012-11" db="EMBL/GenBank/DDBJ databases">
        <authorList>
            <person name="Kuo A."/>
            <person name="Curtis B.A."/>
            <person name="Tanifuji G."/>
            <person name="Burki F."/>
            <person name="Gruber A."/>
            <person name="Irimia M."/>
            <person name="Maruyama S."/>
            <person name="Arias M.C."/>
            <person name="Ball S.G."/>
            <person name="Gile G.H."/>
            <person name="Hirakawa Y."/>
            <person name="Hopkins J.F."/>
            <person name="Rensing S.A."/>
            <person name="Schmutz J."/>
            <person name="Symeonidi A."/>
            <person name="Elias M."/>
            <person name="Eveleigh R.J."/>
            <person name="Herman E.K."/>
            <person name="Klute M.J."/>
            <person name="Nakayama T."/>
            <person name="Obornik M."/>
            <person name="Reyes-Prieto A."/>
            <person name="Armbrust E.V."/>
            <person name="Aves S.J."/>
            <person name="Beiko R.G."/>
            <person name="Coutinho P."/>
            <person name="Dacks J.B."/>
            <person name="Durnford D.G."/>
            <person name="Fast N.M."/>
            <person name="Green B.R."/>
            <person name="Grisdale C."/>
            <person name="Hempe F."/>
            <person name="Henrissat B."/>
            <person name="Hoppner M.P."/>
            <person name="Ishida K.-I."/>
            <person name="Kim E."/>
            <person name="Koreny L."/>
            <person name="Kroth P.G."/>
            <person name="Liu Y."/>
            <person name="Malik S.-B."/>
            <person name="Maier U.G."/>
            <person name="McRose D."/>
            <person name="Mock T."/>
            <person name="Neilson J.A."/>
            <person name="Onodera N.T."/>
            <person name="Poole A.M."/>
            <person name="Pritham E.J."/>
            <person name="Richards T.A."/>
            <person name="Rocap G."/>
            <person name="Roy S.W."/>
            <person name="Sarai C."/>
            <person name="Schaack S."/>
            <person name="Shirato S."/>
            <person name="Slamovits C.H."/>
            <person name="Spencer D.F."/>
            <person name="Suzuki S."/>
            <person name="Worden A.Z."/>
            <person name="Zauner S."/>
            <person name="Barry K."/>
            <person name="Bell C."/>
            <person name="Bharti A.K."/>
            <person name="Crow J.A."/>
            <person name="Grimwood J."/>
            <person name="Kramer R."/>
            <person name="Lindquist E."/>
            <person name="Lucas S."/>
            <person name="Salamov A."/>
            <person name="McFadden G.I."/>
            <person name="Lane C.E."/>
            <person name="Keeling P.J."/>
            <person name="Gray M.W."/>
            <person name="Grigoriev I.V."/>
            <person name="Archibald J.M."/>
        </authorList>
    </citation>
    <scope>NUCLEOTIDE SEQUENCE</scope>
    <source>
        <strain evidence="4">CCMP2712</strain>
    </source>
</reference>
<proteinExistence type="predicted"/>
<accession>L1IBX6</accession>
<dbReference type="PANTHER" id="PTHR12197">
    <property type="entry name" value="HISTONE-LYSINE N-METHYLTRANSFERASE SMYD"/>
    <property type="match status" value="1"/>
</dbReference>
<dbReference type="Pfam" id="PF00856">
    <property type="entry name" value="SET"/>
    <property type="match status" value="1"/>
</dbReference>
<dbReference type="RefSeq" id="XP_005820404.1">
    <property type="nucleotide sequence ID" value="XM_005820347.1"/>
</dbReference>
<evidence type="ECO:0000259" key="1">
    <source>
        <dbReference type="PROSITE" id="PS50280"/>
    </source>
</evidence>
<evidence type="ECO:0000313" key="3">
    <source>
        <dbReference type="EnsemblProtists" id="EKX33424"/>
    </source>
</evidence>
<sequence>MYNRFWCAECLRHVLPQQSHPLRIGCKECKSVHLCEDCMESSLFWRKHRLICDALRLARTKPGIKTEERKLLRMLLMIVSQHAVELEDQGREQGRCSHCKRFSSEQTIVNMVKSNMLNSLQREPADKKDVLLFQRVSGLFMENATEEVLLSLKPYLQEYESHKNILFELLLRDRVNVFALSDADGEEAGEAHFPAAAMLNHSCLPNVELKVLRGSLHIFALRDVEKDEELCHSYTSLIMPAA</sequence>
<dbReference type="STRING" id="905079.L1IBX6"/>
<evidence type="ECO:0000313" key="2">
    <source>
        <dbReference type="EMBL" id="EKX33424.1"/>
    </source>
</evidence>
<dbReference type="InterPro" id="IPR046341">
    <property type="entry name" value="SET_dom_sf"/>
</dbReference>
<dbReference type="PROSITE" id="PS50280">
    <property type="entry name" value="SET"/>
    <property type="match status" value="1"/>
</dbReference>
<dbReference type="AlphaFoldDB" id="L1IBX6"/>
<feature type="domain" description="SET" evidence="1">
    <location>
        <begin position="100"/>
        <end position="235"/>
    </location>
</feature>
<dbReference type="EMBL" id="JH993142">
    <property type="protein sequence ID" value="EKX33424.1"/>
    <property type="molecule type" value="Genomic_DNA"/>
</dbReference>
<dbReference type="Gene3D" id="2.170.270.10">
    <property type="entry name" value="SET domain"/>
    <property type="match status" value="1"/>
</dbReference>
<reference evidence="3" key="3">
    <citation type="submission" date="2016-03" db="UniProtKB">
        <authorList>
            <consortium name="EnsemblProtists"/>
        </authorList>
    </citation>
    <scope>IDENTIFICATION</scope>
</reference>
<dbReference type="SMART" id="SM00317">
    <property type="entry name" value="SET"/>
    <property type="match status" value="1"/>
</dbReference>
<name>L1IBX6_GUITC</name>
<gene>
    <name evidence="2" type="ORF">GUITHDRAFT_120372</name>
</gene>